<keyword evidence="2" id="KW-0472">Membrane</keyword>
<feature type="region of interest" description="Disordered" evidence="1">
    <location>
        <begin position="239"/>
        <end position="262"/>
    </location>
</feature>
<organism evidence="3 4">
    <name type="scientific">Linum trigynum</name>
    <dbReference type="NCBI Taxonomy" id="586398"/>
    <lineage>
        <taxon>Eukaryota</taxon>
        <taxon>Viridiplantae</taxon>
        <taxon>Streptophyta</taxon>
        <taxon>Embryophyta</taxon>
        <taxon>Tracheophyta</taxon>
        <taxon>Spermatophyta</taxon>
        <taxon>Magnoliopsida</taxon>
        <taxon>eudicotyledons</taxon>
        <taxon>Gunneridae</taxon>
        <taxon>Pentapetalae</taxon>
        <taxon>rosids</taxon>
        <taxon>fabids</taxon>
        <taxon>Malpighiales</taxon>
        <taxon>Linaceae</taxon>
        <taxon>Linum</taxon>
    </lineage>
</organism>
<feature type="compositionally biased region" description="Basic residues" evidence="1">
    <location>
        <begin position="239"/>
        <end position="249"/>
    </location>
</feature>
<sequence>MGAGLSHAASGVGAFLGNLVTAPLKSLFGGSCDDICAGPWDVGCFIDHLCISNLLKFVLILALCYIILVFLYLLFKIGICQCVIKSLCKMCWAGFATYCYALHDCTCCLWHKLMRVRHTNRRRRKMRRRFQDIERGGGGGGGYDVDSTSTTSSWSLSSSAGRGGHLGGGRKRKSVRTREDEWRRSGVAASRRRKSLSHRNGRGIGVRTGAAAKDVSAAASASLSSRRRLRGSRRRVQLIKGKKMKKPAGKKGVGSFKRRRLK</sequence>
<keyword evidence="4" id="KW-1185">Reference proteome</keyword>
<keyword evidence="2" id="KW-0812">Transmembrane</keyword>
<dbReference type="PANTHER" id="PTHR35278">
    <property type="entry name" value="TRANSMEMBRANE PROTEIN-RELATED"/>
    <property type="match status" value="1"/>
</dbReference>
<feature type="compositionally biased region" description="Basic residues" evidence="1">
    <location>
        <begin position="190"/>
        <end position="201"/>
    </location>
</feature>
<feature type="transmembrane region" description="Helical" evidence="2">
    <location>
        <begin position="54"/>
        <end position="75"/>
    </location>
</feature>
<reference evidence="3 4" key="1">
    <citation type="submission" date="2024-04" db="EMBL/GenBank/DDBJ databases">
        <authorList>
            <person name="Fracassetti M."/>
        </authorList>
    </citation>
    <scope>NUCLEOTIDE SEQUENCE [LARGE SCALE GENOMIC DNA]</scope>
</reference>
<accession>A0AAV2DIX0</accession>
<protein>
    <submittedName>
        <fullName evidence="3">Uncharacterized protein</fullName>
    </submittedName>
</protein>
<evidence type="ECO:0000256" key="2">
    <source>
        <dbReference type="SAM" id="Phobius"/>
    </source>
</evidence>
<dbReference type="EMBL" id="OZ034816">
    <property type="protein sequence ID" value="CAL1373898.1"/>
    <property type="molecule type" value="Genomic_DNA"/>
</dbReference>
<name>A0AAV2DIX0_9ROSI</name>
<feature type="region of interest" description="Disordered" evidence="1">
    <location>
        <begin position="127"/>
        <end position="210"/>
    </location>
</feature>
<feature type="compositionally biased region" description="Low complexity" evidence="1">
    <location>
        <begin position="144"/>
        <end position="160"/>
    </location>
</feature>
<gene>
    <name evidence="3" type="ORF">LTRI10_LOCUS15801</name>
</gene>
<proteinExistence type="predicted"/>
<dbReference type="Proteomes" id="UP001497516">
    <property type="component" value="Chromosome 3"/>
</dbReference>
<evidence type="ECO:0000313" key="4">
    <source>
        <dbReference type="Proteomes" id="UP001497516"/>
    </source>
</evidence>
<dbReference type="PANTHER" id="PTHR35278:SF4">
    <property type="entry name" value="TRANSMEMBRANE PROTEIN"/>
    <property type="match status" value="1"/>
</dbReference>
<evidence type="ECO:0000313" key="3">
    <source>
        <dbReference type="EMBL" id="CAL1373898.1"/>
    </source>
</evidence>
<dbReference type="AlphaFoldDB" id="A0AAV2DIX0"/>
<evidence type="ECO:0000256" key="1">
    <source>
        <dbReference type="SAM" id="MobiDB-lite"/>
    </source>
</evidence>
<keyword evidence="2" id="KW-1133">Transmembrane helix</keyword>